<dbReference type="GO" id="GO:0004733">
    <property type="term" value="F:pyridoxamine phosphate oxidase activity"/>
    <property type="evidence" value="ECO:0007669"/>
    <property type="project" value="UniProtKB-EC"/>
</dbReference>
<dbReference type="Proteomes" id="UP001323798">
    <property type="component" value="Chromosome"/>
</dbReference>
<dbReference type="RefSeq" id="WP_320942129.1">
    <property type="nucleotide sequence ID" value="NZ_BAABEU010000001.1"/>
</dbReference>
<dbReference type="EC" id="1.-.-.-" evidence="3"/>
<dbReference type="Pfam" id="PF01243">
    <property type="entry name" value="PNPOx_N"/>
    <property type="match status" value="1"/>
</dbReference>
<sequence>MRRRTADCENGPVATQFGEISDRLGRFIAAQHMFFVATAARDGRVNVSPKGLDSLRVLGPNRVVWLNGTGSGNESAAHILDSPRMTLMFCALSGKPLILRLYGTARAIHEGDTEWEELVGLLPPMRGARNIFDVDIDLVQTSCGFGVPLFDYQEQRTLMDSWAAHKGPDGLRRYQHEKNGYSIDGFPTGWPDPGADGFEVESAS</sequence>
<gene>
    <name evidence="3" type="ORF">SM116_16890</name>
</gene>
<feature type="region of interest" description="Disordered" evidence="1">
    <location>
        <begin position="184"/>
        <end position="204"/>
    </location>
</feature>
<organism evidence="3 4">
    <name type="scientific">Microbacterium rhizosphaerae</name>
    <dbReference type="NCBI Taxonomy" id="1678237"/>
    <lineage>
        <taxon>Bacteria</taxon>
        <taxon>Bacillati</taxon>
        <taxon>Actinomycetota</taxon>
        <taxon>Actinomycetes</taxon>
        <taxon>Micrococcales</taxon>
        <taxon>Microbacteriaceae</taxon>
        <taxon>Microbacterium</taxon>
    </lineage>
</organism>
<feature type="domain" description="Pyridoxamine 5'-phosphate oxidase N-terminal" evidence="2">
    <location>
        <begin position="23"/>
        <end position="143"/>
    </location>
</feature>
<evidence type="ECO:0000259" key="2">
    <source>
        <dbReference type="Pfam" id="PF01243"/>
    </source>
</evidence>
<dbReference type="PANTHER" id="PTHR39336:SF1">
    <property type="entry name" value="PYRIDOXAMINE PHOSPHATE OXIDASE FAMILY PROTEIN (AFU_ORTHOLOGUE AFUA_6G11440)"/>
    <property type="match status" value="1"/>
</dbReference>
<dbReference type="EMBL" id="CP139368">
    <property type="protein sequence ID" value="WPR89413.1"/>
    <property type="molecule type" value="Genomic_DNA"/>
</dbReference>
<reference evidence="3 4" key="1">
    <citation type="submission" date="2023-11" db="EMBL/GenBank/DDBJ databases">
        <title>Genome sequence of Microbacterium rhizosphaerae KACC 19337.</title>
        <authorList>
            <person name="Choi H."/>
            <person name="Kim S."/>
            <person name="Kim Y."/>
            <person name="Kwon S.-W."/>
            <person name="Heo J."/>
        </authorList>
    </citation>
    <scope>NUCLEOTIDE SEQUENCE [LARGE SCALE GENOMIC DNA]</scope>
    <source>
        <strain evidence="3 4">KACC 19337</strain>
    </source>
</reference>
<dbReference type="EC" id="1.4.3.5" evidence="3"/>
<keyword evidence="3" id="KW-0560">Oxidoreductase</keyword>
<dbReference type="InterPro" id="IPR012349">
    <property type="entry name" value="Split_barrel_FMN-bd"/>
</dbReference>
<protein>
    <submittedName>
        <fullName evidence="3">Pyridoxamine 5'-phosphate oxidase family protein</fullName>
        <ecNumber evidence="3">1.-.-.-</ecNumber>
        <ecNumber evidence="3">1.4.3.5</ecNumber>
    </submittedName>
</protein>
<dbReference type="SUPFAM" id="SSF50475">
    <property type="entry name" value="FMN-binding split barrel"/>
    <property type="match status" value="1"/>
</dbReference>
<evidence type="ECO:0000256" key="1">
    <source>
        <dbReference type="SAM" id="MobiDB-lite"/>
    </source>
</evidence>
<proteinExistence type="predicted"/>
<evidence type="ECO:0000313" key="4">
    <source>
        <dbReference type="Proteomes" id="UP001323798"/>
    </source>
</evidence>
<keyword evidence="4" id="KW-1185">Reference proteome</keyword>
<accession>A0ABZ0SLD5</accession>
<dbReference type="PANTHER" id="PTHR39336">
    <property type="entry name" value="PYRIDOXAMINE PHOSPHATE OXIDASE FAMILY PROTEIN (AFU_ORTHOLOGUE AFUA_6G11440)"/>
    <property type="match status" value="1"/>
</dbReference>
<name>A0ABZ0SLD5_9MICO</name>
<dbReference type="Gene3D" id="2.30.110.10">
    <property type="entry name" value="Electron Transport, Fmn-binding Protein, Chain A"/>
    <property type="match status" value="1"/>
</dbReference>
<evidence type="ECO:0000313" key="3">
    <source>
        <dbReference type="EMBL" id="WPR89413.1"/>
    </source>
</evidence>
<dbReference type="InterPro" id="IPR011576">
    <property type="entry name" value="Pyridox_Oxase_N"/>
</dbReference>